<dbReference type="AlphaFoldDB" id="A0A564TSA3"/>
<name>A0A564TSA3_STRVE</name>
<proteinExistence type="predicted"/>
<evidence type="ECO:0000313" key="1">
    <source>
        <dbReference type="EMBL" id="VUX10116.1"/>
    </source>
</evidence>
<organism evidence="1 2">
    <name type="scientific">Streptococcus vestibularis</name>
    <dbReference type="NCBI Taxonomy" id="1343"/>
    <lineage>
        <taxon>Bacteria</taxon>
        <taxon>Bacillati</taxon>
        <taxon>Bacillota</taxon>
        <taxon>Bacilli</taxon>
        <taxon>Lactobacillales</taxon>
        <taxon>Streptococcaceae</taxon>
        <taxon>Streptococcus</taxon>
    </lineage>
</organism>
<dbReference type="RefSeq" id="WP_154864961.1">
    <property type="nucleotide sequence ID" value="NZ_CABHNJ010000033.1"/>
</dbReference>
<dbReference type="Proteomes" id="UP000380217">
    <property type="component" value="Unassembled WGS sequence"/>
</dbReference>
<protein>
    <submittedName>
        <fullName evidence="1">Uncharacterized protein</fullName>
    </submittedName>
</protein>
<reference evidence="1 2" key="1">
    <citation type="submission" date="2019-07" db="EMBL/GenBank/DDBJ databases">
        <authorList>
            <person name="Hibberd C M."/>
            <person name="Gehrig L. J."/>
            <person name="Chang H.-W."/>
            <person name="Venkatesh S."/>
        </authorList>
    </citation>
    <scope>NUCLEOTIDE SEQUENCE [LARGE SCALE GENOMIC DNA]</scope>
    <source>
        <strain evidence="1">Streptococcus_salivarius_SS_Bg39</strain>
    </source>
</reference>
<dbReference type="EMBL" id="CABHNJ010000033">
    <property type="protein sequence ID" value="VUX10116.1"/>
    <property type="molecule type" value="Genomic_DNA"/>
</dbReference>
<accession>A0A564TSA3</accession>
<sequence length="172" mass="20217">MEEVITISKRELQEMIAEAVADKMVKVRKDFRQVAITDEDIRMVNNNHPKVLDLLQNPYKREIGSVIYPITTRPGWNSNIGSDSKIFLTNRLMDRRGIYYHSKQNLYASLIHEQLKSLALSLHGARVIKDLTDDEFQNALETYNEFKNFFLDRYNVRLTKLKQEFPELKPNN</sequence>
<evidence type="ECO:0000313" key="2">
    <source>
        <dbReference type="Proteomes" id="UP000380217"/>
    </source>
</evidence>
<gene>
    <name evidence="1" type="ORF">SSSS39_00167</name>
</gene>